<feature type="transmembrane region" description="Helical" evidence="1">
    <location>
        <begin position="365"/>
        <end position="384"/>
    </location>
</feature>
<organism evidence="4 5">
    <name type="scientific">Bombyx mori</name>
    <name type="common">Silk moth</name>
    <dbReference type="NCBI Taxonomy" id="7091"/>
    <lineage>
        <taxon>Eukaryota</taxon>
        <taxon>Metazoa</taxon>
        <taxon>Ecdysozoa</taxon>
        <taxon>Arthropoda</taxon>
        <taxon>Hexapoda</taxon>
        <taxon>Insecta</taxon>
        <taxon>Pterygota</taxon>
        <taxon>Neoptera</taxon>
        <taxon>Endopterygota</taxon>
        <taxon>Lepidoptera</taxon>
        <taxon>Glossata</taxon>
        <taxon>Ditrysia</taxon>
        <taxon>Bombycoidea</taxon>
        <taxon>Bombycidae</taxon>
        <taxon>Bombycinae</taxon>
        <taxon>Bombyx</taxon>
    </lineage>
</organism>
<feature type="domain" description="Acyltransferase 3" evidence="3">
    <location>
        <begin position="212"/>
        <end position="595"/>
    </location>
</feature>
<feature type="transmembrane region" description="Helical" evidence="1">
    <location>
        <begin position="580"/>
        <end position="604"/>
    </location>
</feature>
<feature type="chain" id="PRO_5035780941" description="Acyltransferase 3 domain-containing protein" evidence="2">
    <location>
        <begin position="21"/>
        <end position="629"/>
    </location>
</feature>
<keyword evidence="2" id="KW-0732">Signal</keyword>
<evidence type="ECO:0000256" key="1">
    <source>
        <dbReference type="SAM" id="Phobius"/>
    </source>
</evidence>
<feature type="transmembrane region" description="Helical" evidence="1">
    <location>
        <begin position="509"/>
        <end position="531"/>
    </location>
</feature>
<keyword evidence="1" id="KW-1133">Transmembrane helix</keyword>
<dbReference type="Proteomes" id="UP000005204">
    <property type="component" value="Unassembled WGS sequence"/>
</dbReference>
<reference evidence="4" key="2">
    <citation type="submission" date="2022-06" db="UniProtKB">
        <authorList>
            <consortium name="EnsemblMetazoa"/>
        </authorList>
    </citation>
    <scope>IDENTIFICATION</scope>
    <source>
        <strain evidence="4">p50T (Dazao)</strain>
    </source>
</reference>
<dbReference type="EnsemblMetazoa" id="XM_021348013.2">
    <property type="protein sequence ID" value="XP_021203688.2"/>
    <property type="gene ID" value="LOC105841633"/>
</dbReference>
<feature type="transmembrane region" description="Helical" evidence="1">
    <location>
        <begin position="249"/>
        <end position="274"/>
    </location>
</feature>
<accession>A0A8R2DK77</accession>
<feature type="transmembrane region" description="Helical" evidence="1">
    <location>
        <begin position="445"/>
        <end position="464"/>
    </location>
</feature>
<evidence type="ECO:0000259" key="3">
    <source>
        <dbReference type="Pfam" id="PF01757"/>
    </source>
</evidence>
<dbReference type="InterPro" id="IPR052728">
    <property type="entry name" value="O2_lipid_transport_reg"/>
</dbReference>
<evidence type="ECO:0000313" key="4">
    <source>
        <dbReference type="EnsemblMetazoa" id="XP_021203688.2"/>
    </source>
</evidence>
<dbReference type="PANTHER" id="PTHR11161">
    <property type="entry name" value="O-ACYLTRANSFERASE"/>
    <property type="match status" value="1"/>
</dbReference>
<feature type="transmembrane region" description="Helical" evidence="1">
    <location>
        <begin position="295"/>
        <end position="316"/>
    </location>
</feature>
<feature type="transmembrane region" description="Helical" evidence="1">
    <location>
        <begin position="217"/>
        <end position="237"/>
    </location>
</feature>
<proteinExistence type="predicted"/>
<feature type="transmembrane region" description="Helical" evidence="1">
    <location>
        <begin position="149"/>
        <end position="171"/>
    </location>
</feature>
<keyword evidence="1" id="KW-0472">Membrane</keyword>
<dbReference type="InterPro" id="IPR002656">
    <property type="entry name" value="Acyl_transf_3_dom"/>
</dbReference>
<protein>
    <recommendedName>
        <fullName evidence="3">Acyltransferase 3 domain-containing protein</fullName>
    </recommendedName>
</protein>
<name>A0A8R2DK77_BOMMO</name>
<keyword evidence="1" id="KW-0812">Transmembrane</keyword>
<keyword evidence="5" id="KW-1185">Reference proteome</keyword>
<dbReference type="GO" id="GO:0016747">
    <property type="term" value="F:acyltransferase activity, transferring groups other than amino-acyl groups"/>
    <property type="evidence" value="ECO:0007669"/>
    <property type="project" value="InterPro"/>
</dbReference>
<sequence>MVYFPVLCFFLTICVRFCAGKMDLDGPEYAKMPPVYHLDPYEECFFDPGGVYCDINFALVSDEPSALLNMIQQYSSENVIHYNHSNLDYGICITKKYKNRTEPMIDRKMTLERWLNHTFWKNYKLKTRVKDPLYCGASADEIPIDGPDIFVAVMSSIIITLNLLGSLLDFFGANCKFAKGLVSCFSLRQNWNRLVATPDQTNLPTLKNLKPINGIKVICMVFVISIHSFLPVTNYMSNTQYFESFFNNYFYYIIFNGTIIMQTFFIISGCLFVIKYCLDVEEKTANIMTALKFIFFRWLRLTLPYAFLLGFTSTWMRHLGSGPLWQFFVQRFIGNEVKDCRRNWWMHLLYVNNYFTGSECMGQTWYLAADMQLYCVSICVFVFFKSVKSRKIILTSLFLIGCLFRMWNTYYHNLDPILTMTPEQSRYLFQRDKNFIHLYVPGHTNLPACVIGLTLGYIAYTYQNHDIEKFKKYRQALWLIPLVLVGIIYTGLIFIIFRDAVSMYYMKIFFSAASVTLFDTFVAILILGCIFKIEDIYTSFLEWNGWTISSKLTYSAYLVHIGLIRYVAGTKAALIHTSFIVMLMYVLGTVTLSFAGAFVFWLVVEAPLNQIFKALIHINRKARNKNEVV</sequence>
<evidence type="ECO:0000313" key="5">
    <source>
        <dbReference type="Proteomes" id="UP000005204"/>
    </source>
</evidence>
<dbReference type="Pfam" id="PF01757">
    <property type="entry name" value="Acyl_transf_3"/>
    <property type="match status" value="1"/>
</dbReference>
<feature type="signal peptide" evidence="2">
    <location>
        <begin position="1"/>
        <end position="20"/>
    </location>
</feature>
<evidence type="ECO:0000256" key="2">
    <source>
        <dbReference type="SAM" id="SignalP"/>
    </source>
</evidence>
<feature type="transmembrane region" description="Helical" evidence="1">
    <location>
        <begin position="476"/>
        <end position="497"/>
    </location>
</feature>
<dbReference type="AlphaFoldDB" id="A0A8R2DK77"/>
<reference evidence="5" key="1">
    <citation type="journal article" date="2008" name="Insect Biochem. Mol. Biol.">
        <title>The genome of a lepidopteran model insect, the silkworm Bombyx mori.</title>
        <authorList>
            <consortium name="International Silkworm Genome Consortium"/>
        </authorList>
    </citation>
    <scope>NUCLEOTIDE SEQUENCE [LARGE SCALE GENOMIC DNA]</scope>
    <source>
        <strain evidence="5">p50T</strain>
    </source>
</reference>
<feature type="transmembrane region" description="Helical" evidence="1">
    <location>
        <begin position="552"/>
        <end position="568"/>
    </location>
</feature>
<dbReference type="PANTHER" id="PTHR11161:SF22">
    <property type="entry name" value="ACYLTRANSFERASE 3 DOMAIN-CONTAINING PROTEIN-RELATED"/>
    <property type="match status" value="1"/>
</dbReference>